<dbReference type="Pfam" id="PF08495">
    <property type="entry name" value="FIST"/>
    <property type="match status" value="1"/>
</dbReference>
<dbReference type="InterPro" id="IPR019494">
    <property type="entry name" value="FIST_C"/>
</dbReference>
<dbReference type="RefSeq" id="WP_253241639.1">
    <property type="nucleotide sequence ID" value="NZ_JAMYJR010000038.1"/>
</dbReference>
<feature type="domain" description="FIST" evidence="1">
    <location>
        <begin position="24"/>
        <end position="215"/>
    </location>
</feature>
<comment type="caution">
    <text evidence="3">The sequence shown here is derived from an EMBL/GenBank/DDBJ whole genome shotgun (WGS) entry which is preliminary data.</text>
</comment>
<sequence>MRNDVLRWSIDSGWSAPFPAAEGDRTVVLAFGSSELTTVSPALEQLVEAYPDVIMAGASTSGAFADTELSIDGLIVSITTFDSTRVRSRSIPLVQIDDTIDLAEAFGDLGRSARAVMVIADGKAVNGDLVVERLFGALAPGVPMFGGLAGDGARFVDTWTLVDGKPQSGYGTIVTFHGDRLEAGWGVSGGWHIFGPRRTVTRSEGCVLYELDGQPALELYRRYLGDRADGLPGTALLFPLSVAAPDRTVPVVRTVLSIDEATQSMTFAGQVPIGSVTQLMRANLDNLIDGAANAGTAAEAGAGTALAFGVSCVGRQIVLGERTEEEVEAAYDELSPDTTFVGFYSHGEIGPNSDGRTQLHNQTMTIMTLREMP</sequence>
<keyword evidence="4" id="KW-1185">Reference proteome</keyword>
<dbReference type="SMART" id="SM01204">
    <property type="entry name" value="FIST_C"/>
    <property type="match status" value="1"/>
</dbReference>
<accession>A0ABT1DXH0</accession>
<organism evidence="3 4">
    <name type="scientific">Paractinoplanes aksuensis</name>
    <dbReference type="NCBI Taxonomy" id="2939490"/>
    <lineage>
        <taxon>Bacteria</taxon>
        <taxon>Bacillati</taxon>
        <taxon>Actinomycetota</taxon>
        <taxon>Actinomycetes</taxon>
        <taxon>Micromonosporales</taxon>
        <taxon>Micromonosporaceae</taxon>
        <taxon>Paractinoplanes</taxon>
    </lineage>
</organism>
<dbReference type="PANTHER" id="PTHR40252">
    <property type="entry name" value="BLR0328 PROTEIN"/>
    <property type="match status" value="1"/>
</dbReference>
<evidence type="ECO:0000259" key="1">
    <source>
        <dbReference type="SMART" id="SM00897"/>
    </source>
</evidence>
<protein>
    <submittedName>
        <fullName evidence="3">FIST C-terminal domain-containing protein</fullName>
    </submittedName>
</protein>
<dbReference type="Proteomes" id="UP001523369">
    <property type="component" value="Unassembled WGS sequence"/>
</dbReference>
<evidence type="ECO:0000259" key="2">
    <source>
        <dbReference type="SMART" id="SM01204"/>
    </source>
</evidence>
<evidence type="ECO:0000313" key="4">
    <source>
        <dbReference type="Proteomes" id="UP001523369"/>
    </source>
</evidence>
<dbReference type="SMART" id="SM00897">
    <property type="entry name" value="FIST"/>
    <property type="match status" value="1"/>
</dbReference>
<gene>
    <name evidence="3" type="ORF">M1L60_33830</name>
</gene>
<feature type="domain" description="FIST C-domain" evidence="2">
    <location>
        <begin position="216"/>
        <end position="352"/>
    </location>
</feature>
<reference evidence="3 4" key="1">
    <citation type="submission" date="2022-06" db="EMBL/GenBank/DDBJ databases">
        <title>New Species of the Genus Actinoplanes, ActinopZanes ferrugineus.</title>
        <authorList>
            <person name="Ding P."/>
        </authorList>
    </citation>
    <scope>NUCLEOTIDE SEQUENCE [LARGE SCALE GENOMIC DNA]</scope>
    <source>
        <strain evidence="3 4">TRM88003</strain>
    </source>
</reference>
<dbReference type="Pfam" id="PF10442">
    <property type="entry name" value="FIST_C"/>
    <property type="match status" value="1"/>
</dbReference>
<name>A0ABT1DXH0_9ACTN</name>
<evidence type="ECO:0000313" key="3">
    <source>
        <dbReference type="EMBL" id="MCO8275577.1"/>
    </source>
</evidence>
<dbReference type="EMBL" id="JAMYJR010000038">
    <property type="protein sequence ID" value="MCO8275577.1"/>
    <property type="molecule type" value="Genomic_DNA"/>
</dbReference>
<proteinExistence type="predicted"/>
<dbReference type="PANTHER" id="PTHR40252:SF2">
    <property type="entry name" value="BLR0328 PROTEIN"/>
    <property type="match status" value="1"/>
</dbReference>
<dbReference type="InterPro" id="IPR013702">
    <property type="entry name" value="FIST_domain_N"/>
</dbReference>